<dbReference type="AlphaFoldDB" id="A0AAV3X7H9"/>
<dbReference type="EMBL" id="BLAY01000039">
    <property type="protein sequence ID" value="GET38103.1"/>
    <property type="molecule type" value="Genomic_DNA"/>
</dbReference>
<reference evidence="1" key="1">
    <citation type="submission" date="2019-10" db="EMBL/GenBank/DDBJ databases">
        <title>Draft genome sequece of Microseira wollei NIES-4236.</title>
        <authorList>
            <person name="Yamaguchi H."/>
            <person name="Suzuki S."/>
            <person name="Kawachi M."/>
        </authorList>
    </citation>
    <scope>NUCLEOTIDE SEQUENCE</scope>
    <source>
        <strain evidence="1">NIES-4236</strain>
    </source>
</reference>
<evidence type="ECO:0000313" key="1">
    <source>
        <dbReference type="EMBL" id="GET38103.1"/>
    </source>
</evidence>
<dbReference type="Proteomes" id="UP001050975">
    <property type="component" value="Unassembled WGS sequence"/>
</dbReference>
<name>A0AAV3X7H9_9CYAN</name>
<keyword evidence="2" id="KW-1185">Reference proteome</keyword>
<accession>A0AAV3X7H9</accession>
<protein>
    <submittedName>
        <fullName evidence="1">Uncharacterized protein</fullName>
    </submittedName>
</protein>
<sequence length="73" mass="8415">MALAIKLANAVFLLMISFPVDYPRSGAGTRHDKRYLFVRDISDAVSLRNDSVRFFDYGQFNGHDMIQMQPEFI</sequence>
<organism evidence="1 2">
    <name type="scientific">Microseira wollei NIES-4236</name>
    <dbReference type="NCBI Taxonomy" id="2530354"/>
    <lineage>
        <taxon>Bacteria</taxon>
        <taxon>Bacillati</taxon>
        <taxon>Cyanobacteriota</taxon>
        <taxon>Cyanophyceae</taxon>
        <taxon>Oscillatoriophycideae</taxon>
        <taxon>Aerosakkonematales</taxon>
        <taxon>Aerosakkonemataceae</taxon>
        <taxon>Microseira</taxon>
    </lineage>
</organism>
<gene>
    <name evidence="1" type="ORF">MiSe_28570</name>
</gene>
<comment type="caution">
    <text evidence="1">The sequence shown here is derived from an EMBL/GenBank/DDBJ whole genome shotgun (WGS) entry which is preliminary data.</text>
</comment>
<proteinExistence type="predicted"/>
<evidence type="ECO:0000313" key="2">
    <source>
        <dbReference type="Proteomes" id="UP001050975"/>
    </source>
</evidence>